<evidence type="ECO:0000313" key="2">
    <source>
        <dbReference type="EMBL" id="MBA5764885.1"/>
    </source>
</evidence>
<evidence type="ECO:0000259" key="1">
    <source>
        <dbReference type="Pfam" id="PF03865"/>
    </source>
</evidence>
<accession>A0A7W2FV77</accession>
<dbReference type="EMBL" id="JACFYF010000298">
    <property type="protein sequence ID" value="MBA5764885.1"/>
    <property type="molecule type" value="Genomic_DNA"/>
</dbReference>
<feature type="non-terminal residue" evidence="2">
    <location>
        <position position="85"/>
    </location>
</feature>
<sequence>VLASKVKSHINFGDGFEFYQAAVIGGQDGLRGYRNQRYTGKKSLYQNTDLRYSFSRMKTPVIPIKMGVYGSFDYGRVWLDGEDSN</sequence>
<dbReference type="AlphaFoldDB" id="A0A7W2FV77"/>
<comment type="caution">
    <text evidence="2">The sequence shown here is derived from an EMBL/GenBank/DDBJ whole genome shotgun (WGS) entry which is preliminary data.</text>
</comment>
<protein>
    <recommendedName>
        <fullName evidence="1">Haemolysin activator HlyB C-terminal domain-containing protein</fullName>
    </recommendedName>
</protein>
<feature type="non-terminal residue" evidence="2">
    <location>
        <position position="1"/>
    </location>
</feature>
<reference evidence="2 3" key="1">
    <citation type="submission" date="2020-07" db="EMBL/GenBank/DDBJ databases">
        <title>Vibrio marinisediminis sp. nov., isolated from marine sediment.</title>
        <authorList>
            <person name="Ji X."/>
        </authorList>
    </citation>
    <scope>NUCLEOTIDE SEQUENCE [LARGE SCALE GENOMIC DNA]</scope>
    <source>
        <strain evidence="2 3">404</strain>
    </source>
</reference>
<dbReference type="InterPro" id="IPR005565">
    <property type="entry name" value="Hemolysn_activator_HlyB_C"/>
</dbReference>
<keyword evidence="3" id="KW-1185">Reference proteome</keyword>
<dbReference type="Pfam" id="PF03865">
    <property type="entry name" value="ShlB"/>
    <property type="match status" value="1"/>
</dbReference>
<gene>
    <name evidence="2" type="ORF">H2O73_21285</name>
</gene>
<dbReference type="Proteomes" id="UP000571701">
    <property type="component" value="Unassembled WGS sequence"/>
</dbReference>
<feature type="domain" description="Haemolysin activator HlyB C-terminal" evidence="1">
    <location>
        <begin position="23"/>
        <end position="82"/>
    </location>
</feature>
<organism evidence="2 3">
    <name type="scientific">Vibrio marinisediminis</name>
    <dbReference type="NCBI Taxonomy" id="2758441"/>
    <lineage>
        <taxon>Bacteria</taxon>
        <taxon>Pseudomonadati</taxon>
        <taxon>Pseudomonadota</taxon>
        <taxon>Gammaproteobacteria</taxon>
        <taxon>Vibrionales</taxon>
        <taxon>Vibrionaceae</taxon>
        <taxon>Vibrio</taxon>
    </lineage>
</organism>
<name>A0A7W2FV77_9VIBR</name>
<evidence type="ECO:0000313" key="3">
    <source>
        <dbReference type="Proteomes" id="UP000571701"/>
    </source>
</evidence>
<proteinExistence type="predicted"/>
<dbReference type="Gene3D" id="2.40.160.50">
    <property type="entry name" value="membrane protein fhac: a member of the omp85/tpsb transporter family"/>
    <property type="match status" value="1"/>
</dbReference>